<evidence type="ECO:0000256" key="2">
    <source>
        <dbReference type="ARBA" id="ARBA00008421"/>
    </source>
</evidence>
<keyword evidence="3" id="KW-0805">Transcription regulation</keyword>
<dbReference type="SMART" id="SM00426">
    <property type="entry name" value="TEA"/>
    <property type="match status" value="1"/>
</dbReference>
<gene>
    <name evidence="9" type="ORF">NA56DRAFT_155876</name>
</gene>
<evidence type="ECO:0000256" key="6">
    <source>
        <dbReference type="PROSITE-ProRule" id="PRU00505"/>
    </source>
</evidence>
<evidence type="ECO:0000256" key="7">
    <source>
        <dbReference type="SAM" id="MobiDB-lite"/>
    </source>
</evidence>
<dbReference type="STRING" id="1745343.A0A2J6Q3B5"/>
<evidence type="ECO:0000256" key="3">
    <source>
        <dbReference type="ARBA" id="ARBA00023015"/>
    </source>
</evidence>
<reference evidence="9 10" key="1">
    <citation type="submission" date="2016-05" db="EMBL/GenBank/DDBJ databases">
        <title>A degradative enzymes factory behind the ericoid mycorrhizal symbiosis.</title>
        <authorList>
            <consortium name="DOE Joint Genome Institute"/>
            <person name="Martino E."/>
            <person name="Morin E."/>
            <person name="Grelet G."/>
            <person name="Kuo A."/>
            <person name="Kohler A."/>
            <person name="Daghino S."/>
            <person name="Barry K."/>
            <person name="Choi C."/>
            <person name="Cichocki N."/>
            <person name="Clum A."/>
            <person name="Copeland A."/>
            <person name="Hainaut M."/>
            <person name="Haridas S."/>
            <person name="Labutti K."/>
            <person name="Lindquist E."/>
            <person name="Lipzen A."/>
            <person name="Khouja H.-R."/>
            <person name="Murat C."/>
            <person name="Ohm R."/>
            <person name="Olson A."/>
            <person name="Spatafora J."/>
            <person name="Veneault-Fourrey C."/>
            <person name="Henrissat B."/>
            <person name="Grigoriev I."/>
            <person name="Martin F."/>
            <person name="Perotto S."/>
        </authorList>
    </citation>
    <scope>NUCLEOTIDE SEQUENCE [LARGE SCALE GENOMIC DNA]</scope>
    <source>
        <strain evidence="9 10">UAMH 7357</strain>
    </source>
</reference>
<evidence type="ECO:0000259" key="8">
    <source>
        <dbReference type="PROSITE" id="PS51088"/>
    </source>
</evidence>
<dbReference type="GO" id="GO:0000981">
    <property type="term" value="F:DNA-binding transcription factor activity, RNA polymerase II-specific"/>
    <property type="evidence" value="ECO:0007669"/>
    <property type="project" value="TreeGrafter"/>
</dbReference>
<comment type="subcellular location">
    <subcellularLocation>
        <location evidence="1">Nucleus</location>
    </subcellularLocation>
</comment>
<dbReference type="PROSITE" id="PS51088">
    <property type="entry name" value="TEA_2"/>
    <property type="match status" value="1"/>
</dbReference>
<dbReference type="Proteomes" id="UP000235672">
    <property type="component" value="Unassembled WGS sequence"/>
</dbReference>
<comment type="similarity">
    <text evidence="2">Belongs to the TEC1 family.</text>
</comment>
<dbReference type="GO" id="GO:0005634">
    <property type="term" value="C:nucleus"/>
    <property type="evidence" value="ECO:0007669"/>
    <property type="project" value="UniProtKB-SubCell"/>
</dbReference>
<dbReference type="InterPro" id="IPR038096">
    <property type="entry name" value="TEA/ATTS_sf"/>
</dbReference>
<dbReference type="PANTHER" id="PTHR11834">
    <property type="entry name" value="TRANSCRIPTIONAL ENHANCER FACTOR TEF RELATED"/>
    <property type="match status" value="1"/>
</dbReference>
<keyword evidence="5" id="KW-0539">Nucleus</keyword>
<dbReference type="Gene3D" id="6.10.20.40">
    <property type="entry name" value="TEA/ATTS domain"/>
    <property type="match status" value="1"/>
</dbReference>
<evidence type="ECO:0000256" key="5">
    <source>
        <dbReference type="ARBA" id="ARBA00023242"/>
    </source>
</evidence>
<accession>A0A2J6Q3B5</accession>
<feature type="DNA-binding region" description="TEA" evidence="6">
    <location>
        <begin position="123"/>
        <end position="209"/>
    </location>
</feature>
<proteinExistence type="inferred from homology"/>
<dbReference type="InterPro" id="IPR000818">
    <property type="entry name" value="TEA/ATTS_dom"/>
</dbReference>
<feature type="compositionally biased region" description="Basic and acidic residues" evidence="7">
    <location>
        <begin position="388"/>
        <end position="404"/>
    </location>
</feature>
<sequence>MEHRRHILPSQSYPPHQLSLEDANGVSSRQPLSDAAGNAQLLALAPTGIHHERKLHSTRMESYRSMYNPMPTLPSQPARPPTINSLEARRQHTRKQRHMKYSRNPIVDSPQYQAYRARQFREGNPDDVKWPPVLEMAFLDALIEIPKMGRRKFSYKGKPHGRNEMIQVYLWIAYLQTLAPGQRPDPRMARSRKQVSSHIQVLKGFLKDHPAFDRLFPDNKKDTKNGFEDSFKNDPCLRALSEGRLPSKRYDLCENGVQVTMDAPLRPVLFWLLITSSSVPDEVNVRDVHEEDLLNEGIVAHRFTGLSTQRQRDSLQTIPNWRQRFQYLQQLVTSGELQCDIIHMDVSLDLLMSHPPEGAELCCQTVLSLPQGHDCEWRIITTLNRPPELYRDPQSDPPVDREACRGQATSLGDGETRVKIPFPAVGWANALTCLTNLQAKYDENRKSQALGLMSSSNARPAREYVEQISMYQEVQSSPGPRMPFTRRAIIVWTFHQAHDGEGNGTHWRYLDASSPRRLVMSPSPHASHQISASMSENFNSWAETPLSRHQNLMDPFLQGLVTPLNTADLQSPFDSAGYGGYGGHGFDLPGESLSFVSSNTMDTETTLVDHDTAASIVHFLSNVHAGLGDYDHGAANWALPVTESFDADPAWANYNIPSSTPALGWDGGDGKGHAWNDIPVSVGELGGVSGKMWEGDDGKAELHEWTNVVSSSPVKIPEEGELSEWGNERSLVKMVSHAENIEQKLGVWIEENGDGEEKGGYEEINDAKDGYEVMGNSKNQYPEVGDLDHETGSGLGDGGDEEKAHMHEWEVVDDSFDYAALAKRLKG</sequence>
<dbReference type="InterPro" id="IPR050937">
    <property type="entry name" value="TEC1_TEAD_TF"/>
</dbReference>
<evidence type="ECO:0000313" key="9">
    <source>
        <dbReference type="EMBL" id="PMD20767.1"/>
    </source>
</evidence>
<protein>
    <recommendedName>
        <fullName evidence="8">TEA domain-containing protein</fullName>
    </recommendedName>
</protein>
<evidence type="ECO:0000256" key="1">
    <source>
        <dbReference type="ARBA" id="ARBA00004123"/>
    </source>
</evidence>
<dbReference type="OrthoDB" id="10006572at2759"/>
<feature type="region of interest" description="Disordered" evidence="7">
    <location>
        <begin position="388"/>
        <end position="410"/>
    </location>
</feature>
<dbReference type="Pfam" id="PF01285">
    <property type="entry name" value="TEA"/>
    <property type="match status" value="1"/>
</dbReference>
<name>A0A2J6Q3B5_9HELO</name>
<dbReference type="EMBL" id="KZ613483">
    <property type="protein sequence ID" value="PMD20767.1"/>
    <property type="molecule type" value="Genomic_DNA"/>
</dbReference>
<dbReference type="AlphaFoldDB" id="A0A2J6Q3B5"/>
<feature type="domain" description="TEA" evidence="8">
    <location>
        <begin position="123"/>
        <end position="209"/>
    </location>
</feature>
<dbReference type="PANTHER" id="PTHR11834:SF0">
    <property type="entry name" value="PROTEIN SCALLOPED"/>
    <property type="match status" value="1"/>
</dbReference>
<evidence type="ECO:0000256" key="4">
    <source>
        <dbReference type="ARBA" id="ARBA00023163"/>
    </source>
</evidence>
<evidence type="ECO:0000313" key="10">
    <source>
        <dbReference type="Proteomes" id="UP000235672"/>
    </source>
</evidence>
<keyword evidence="4" id="KW-0804">Transcription</keyword>
<keyword evidence="10" id="KW-1185">Reference proteome</keyword>
<dbReference type="GO" id="GO:0005667">
    <property type="term" value="C:transcription regulator complex"/>
    <property type="evidence" value="ECO:0007669"/>
    <property type="project" value="TreeGrafter"/>
</dbReference>
<feature type="region of interest" description="Disordered" evidence="7">
    <location>
        <begin position="1"/>
        <end position="32"/>
    </location>
</feature>
<dbReference type="GO" id="GO:0000978">
    <property type="term" value="F:RNA polymerase II cis-regulatory region sequence-specific DNA binding"/>
    <property type="evidence" value="ECO:0007669"/>
    <property type="project" value="TreeGrafter"/>
</dbReference>
<organism evidence="9 10">
    <name type="scientific">Hyaloscypha hepaticicola</name>
    <dbReference type="NCBI Taxonomy" id="2082293"/>
    <lineage>
        <taxon>Eukaryota</taxon>
        <taxon>Fungi</taxon>
        <taxon>Dikarya</taxon>
        <taxon>Ascomycota</taxon>
        <taxon>Pezizomycotina</taxon>
        <taxon>Leotiomycetes</taxon>
        <taxon>Helotiales</taxon>
        <taxon>Hyaloscyphaceae</taxon>
        <taxon>Hyaloscypha</taxon>
    </lineage>
</organism>